<evidence type="ECO:0000313" key="6">
    <source>
        <dbReference type="EMBL" id="BAE79490.1"/>
    </source>
</evidence>
<dbReference type="EMBL" id="CP022295">
    <property type="protein sequence ID" value="QSR24152.1"/>
    <property type="molecule type" value="Genomic_DNA"/>
</dbReference>
<keyword evidence="8" id="KW-1185">Reference proteome</keyword>
<proteinExistence type="predicted"/>
<reference evidence="6" key="1">
    <citation type="journal article" date="2006" name="Appl. Environ. Microbiol.">
        <title>Characterization of novel carbazole catabolism genes from gram-positive carbazole degrader Nocardioides aromaticivorans IC177.</title>
        <authorList>
            <person name="Inoue K."/>
            <person name="Habe H."/>
            <person name="Yamane H."/>
            <person name="Nojiri H."/>
        </authorList>
    </citation>
    <scope>NUCLEOTIDE SEQUENCE</scope>
    <source>
        <strain evidence="6">IC177</strain>
    </source>
</reference>
<dbReference type="InterPro" id="IPR036271">
    <property type="entry name" value="Tet_transcr_reg_TetR-rel_C_sf"/>
</dbReference>
<sequence>MLDAALAVVRDNGYNAFSIEDVARRAGTSRPAIYRRFAGRAPLLLAAVQRRRQTVAPPDTGCTICDLSDAIKLFTGADPMVPPEIWTALLADCHRDPDLLVAFDEAISEPLRVAVRSTLASAARREDLLSDLETDVTVDLIASWARNAALVNPGPLRDDRVEQIVHVLLRGLASTTTRSSR</sequence>
<dbReference type="PROSITE" id="PS50977">
    <property type="entry name" value="HTH_TETR_2"/>
    <property type="match status" value="1"/>
</dbReference>
<keyword evidence="1" id="KW-0805">Transcription regulation</keyword>
<evidence type="ECO:0000313" key="7">
    <source>
        <dbReference type="EMBL" id="QSR24152.1"/>
    </source>
</evidence>
<dbReference type="Pfam" id="PF00440">
    <property type="entry name" value="TetR_N"/>
    <property type="match status" value="1"/>
</dbReference>
<keyword evidence="2 4" id="KW-0238">DNA-binding</keyword>
<evidence type="ECO:0000256" key="3">
    <source>
        <dbReference type="ARBA" id="ARBA00023163"/>
    </source>
</evidence>
<accession>Q2HWI8</accession>
<dbReference type="EMBL" id="AB244528">
    <property type="protein sequence ID" value="BAE79490.1"/>
    <property type="molecule type" value="Genomic_DNA"/>
</dbReference>
<dbReference type="InterPro" id="IPR050109">
    <property type="entry name" value="HTH-type_TetR-like_transc_reg"/>
</dbReference>
<dbReference type="RefSeq" id="WP_207007993.1">
    <property type="nucleotide sequence ID" value="NZ_CP022295.1"/>
</dbReference>
<dbReference type="InterPro" id="IPR001647">
    <property type="entry name" value="HTH_TetR"/>
</dbReference>
<dbReference type="AlphaFoldDB" id="Q2HWI8"/>
<evidence type="ECO:0000313" key="8">
    <source>
        <dbReference type="Proteomes" id="UP000662818"/>
    </source>
</evidence>
<dbReference type="SUPFAM" id="SSF46689">
    <property type="entry name" value="Homeodomain-like"/>
    <property type="match status" value="1"/>
</dbReference>
<dbReference type="PRINTS" id="PR00455">
    <property type="entry name" value="HTHTETR"/>
</dbReference>
<evidence type="ECO:0000256" key="1">
    <source>
        <dbReference type="ARBA" id="ARBA00023015"/>
    </source>
</evidence>
<gene>
    <name evidence="7" type="ORF">CFH99_00755</name>
</gene>
<dbReference type="PANTHER" id="PTHR30055">
    <property type="entry name" value="HTH-TYPE TRANSCRIPTIONAL REGULATOR RUTR"/>
    <property type="match status" value="1"/>
</dbReference>
<reference evidence="7 8" key="2">
    <citation type="submission" date="2017-06" db="EMBL/GenBank/DDBJ databases">
        <title>Complete Genome Sequence of the Soil Carbazole-Degrading Bacterium Nocardioides aromaticivorans IC177.</title>
        <authorList>
            <person name="Vejarano F."/>
            <person name="Suzuki-Minakuchi C."/>
            <person name="Ohtsubo Y."/>
            <person name="Tsuda M."/>
            <person name="Okada K."/>
            <person name="Nojiri H."/>
        </authorList>
    </citation>
    <scope>NUCLEOTIDE SEQUENCE [LARGE SCALE GENOMIC DNA]</scope>
    <source>
        <strain evidence="7 8">IC177</strain>
    </source>
</reference>
<dbReference type="PANTHER" id="PTHR30055:SF148">
    <property type="entry name" value="TETR-FAMILY TRANSCRIPTIONAL REGULATOR"/>
    <property type="match status" value="1"/>
</dbReference>
<organism evidence="6">
    <name type="scientific">Nocardioides aromaticivorans</name>
    <dbReference type="NCBI Taxonomy" id="200618"/>
    <lineage>
        <taxon>Bacteria</taxon>
        <taxon>Bacillati</taxon>
        <taxon>Actinomycetota</taxon>
        <taxon>Actinomycetes</taxon>
        <taxon>Propionibacteriales</taxon>
        <taxon>Nocardioidaceae</taxon>
        <taxon>Nocardioides</taxon>
    </lineage>
</organism>
<evidence type="ECO:0000256" key="4">
    <source>
        <dbReference type="PROSITE-ProRule" id="PRU00335"/>
    </source>
</evidence>
<dbReference type="Pfam" id="PF16859">
    <property type="entry name" value="TetR_C_11"/>
    <property type="match status" value="1"/>
</dbReference>
<dbReference type="InterPro" id="IPR011075">
    <property type="entry name" value="TetR_C"/>
</dbReference>
<dbReference type="SUPFAM" id="SSF48498">
    <property type="entry name" value="Tetracyclin repressor-like, C-terminal domain"/>
    <property type="match status" value="1"/>
</dbReference>
<feature type="DNA-binding region" description="H-T-H motif" evidence="4">
    <location>
        <begin position="18"/>
        <end position="37"/>
    </location>
</feature>
<dbReference type="GO" id="GO:0000976">
    <property type="term" value="F:transcription cis-regulatory region binding"/>
    <property type="evidence" value="ECO:0007669"/>
    <property type="project" value="TreeGrafter"/>
</dbReference>
<dbReference type="Gene3D" id="1.10.10.60">
    <property type="entry name" value="Homeodomain-like"/>
    <property type="match status" value="1"/>
</dbReference>
<evidence type="ECO:0000256" key="2">
    <source>
        <dbReference type="ARBA" id="ARBA00023125"/>
    </source>
</evidence>
<name>Q2HWI8_9ACTN</name>
<protein>
    <submittedName>
        <fullName evidence="6">Putative transcriptional regulator</fullName>
    </submittedName>
    <submittedName>
        <fullName evidence="7">TetR family transcriptional regulator</fullName>
    </submittedName>
</protein>
<dbReference type="GO" id="GO:0003700">
    <property type="term" value="F:DNA-binding transcription factor activity"/>
    <property type="evidence" value="ECO:0007669"/>
    <property type="project" value="TreeGrafter"/>
</dbReference>
<keyword evidence="3" id="KW-0804">Transcription</keyword>
<dbReference type="InterPro" id="IPR009057">
    <property type="entry name" value="Homeodomain-like_sf"/>
</dbReference>
<dbReference type="Gene3D" id="1.10.357.10">
    <property type="entry name" value="Tetracycline Repressor, domain 2"/>
    <property type="match status" value="1"/>
</dbReference>
<dbReference type="Proteomes" id="UP000662818">
    <property type="component" value="Chromosome"/>
</dbReference>
<feature type="domain" description="HTH tetR-type" evidence="5">
    <location>
        <begin position="1"/>
        <end position="55"/>
    </location>
</feature>
<evidence type="ECO:0000259" key="5">
    <source>
        <dbReference type="PROSITE" id="PS50977"/>
    </source>
</evidence>